<dbReference type="AlphaFoldDB" id="A0AAD6TS55"/>
<protein>
    <submittedName>
        <fullName evidence="1">Uncharacterized protein</fullName>
    </submittedName>
</protein>
<accession>A0AAD6TS55</accession>
<keyword evidence="2" id="KW-1185">Reference proteome</keyword>
<reference evidence="1" key="1">
    <citation type="submission" date="2023-03" db="EMBL/GenBank/DDBJ databases">
        <title>Massive genome expansion in bonnet fungi (Mycena s.s.) driven by repeated elements and novel gene families across ecological guilds.</title>
        <authorList>
            <consortium name="Lawrence Berkeley National Laboratory"/>
            <person name="Harder C.B."/>
            <person name="Miyauchi S."/>
            <person name="Viragh M."/>
            <person name="Kuo A."/>
            <person name="Thoen E."/>
            <person name="Andreopoulos B."/>
            <person name="Lu D."/>
            <person name="Skrede I."/>
            <person name="Drula E."/>
            <person name="Henrissat B."/>
            <person name="Morin E."/>
            <person name="Kohler A."/>
            <person name="Barry K."/>
            <person name="LaButti K."/>
            <person name="Morin E."/>
            <person name="Salamov A."/>
            <person name="Lipzen A."/>
            <person name="Mereny Z."/>
            <person name="Hegedus B."/>
            <person name="Baldrian P."/>
            <person name="Stursova M."/>
            <person name="Weitz H."/>
            <person name="Taylor A."/>
            <person name="Grigoriev I.V."/>
            <person name="Nagy L.G."/>
            <person name="Martin F."/>
            <person name="Kauserud H."/>
        </authorList>
    </citation>
    <scope>NUCLEOTIDE SEQUENCE</scope>
    <source>
        <strain evidence="1">CBHHK173m</strain>
    </source>
</reference>
<sequence>QSKTAGQVAVEQVLQARQKAQQQFERLTSLEESLADDDCTEEVHIYAQTSLPQARQGWKDAKERATWLQNALGVTDSEALKKLKHSRYYTARMNARGLKERLRSKLQDRKFELDPIERSFRRTRSENQRNEHASQAIRRREPNIAKLAKSYNKMRDDIATLIKTKKAPRGAVAPTPVPSTGIYKLDIDDEIWQDLGLTEEEGVPPLWLSDDSVRSGIR</sequence>
<gene>
    <name evidence="1" type="ORF">B0H15DRAFT_793422</name>
</gene>
<dbReference type="EMBL" id="JARJCN010000127">
    <property type="protein sequence ID" value="KAJ7071718.1"/>
    <property type="molecule type" value="Genomic_DNA"/>
</dbReference>
<feature type="non-terminal residue" evidence="1">
    <location>
        <position position="218"/>
    </location>
</feature>
<comment type="caution">
    <text evidence="1">The sequence shown here is derived from an EMBL/GenBank/DDBJ whole genome shotgun (WGS) entry which is preliminary data.</text>
</comment>
<dbReference type="Proteomes" id="UP001222325">
    <property type="component" value="Unassembled WGS sequence"/>
</dbReference>
<proteinExistence type="predicted"/>
<organism evidence="1 2">
    <name type="scientific">Mycena belliarum</name>
    <dbReference type="NCBI Taxonomy" id="1033014"/>
    <lineage>
        <taxon>Eukaryota</taxon>
        <taxon>Fungi</taxon>
        <taxon>Dikarya</taxon>
        <taxon>Basidiomycota</taxon>
        <taxon>Agaricomycotina</taxon>
        <taxon>Agaricomycetes</taxon>
        <taxon>Agaricomycetidae</taxon>
        <taxon>Agaricales</taxon>
        <taxon>Marasmiineae</taxon>
        <taxon>Mycenaceae</taxon>
        <taxon>Mycena</taxon>
    </lineage>
</organism>
<evidence type="ECO:0000313" key="1">
    <source>
        <dbReference type="EMBL" id="KAJ7071718.1"/>
    </source>
</evidence>
<name>A0AAD6TS55_9AGAR</name>
<evidence type="ECO:0000313" key="2">
    <source>
        <dbReference type="Proteomes" id="UP001222325"/>
    </source>
</evidence>